<name>H0HWS9_9HYPH</name>
<organism evidence="3 4">
    <name type="scientific">Mesorhizobium alhagi CCNWXJ12-2</name>
    <dbReference type="NCBI Taxonomy" id="1107882"/>
    <lineage>
        <taxon>Bacteria</taxon>
        <taxon>Pseudomonadati</taxon>
        <taxon>Pseudomonadota</taxon>
        <taxon>Alphaproteobacteria</taxon>
        <taxon>Hyphomicrobiales</taxon>
        <taxon>Phyllobacteriaceae</taxon>
        <taxon>Allomesorhizobium</taxon>
    </lineage>
</organism>
<sequence>MDLGLEGKTAIVCASSRGLGKACASALAREGVRIVVNGTDKARTEQTAAEIGTFAAERPLAVAADITTPEGRHALLAACPKPDILVNNAGGPPMGNFRQWTRSDWIKALDLNLLGAVEMIRAILDGMVERRFGRIVNITSVAVKAPIPDLDLSNASRSALTGFVGGLARQVSRYNVTMNNILPGSFDTDRLASAASRQASANAVALEDQLRAMGEREVSGRFGSPEELGSLCAFLCASGSGYLTRQNILIDGGTYPGIV</sequence>
<evidence type="ECO:0000256" key="1">
    <source>
        <dbReference type="ARBA" id="ARBA00006484"/>
    </source>
</evidence>
<dbReference type="PANTHER" id="PTHR42879">
    <property type="entry name" value="3-OXOACYL-(ACYL-CARRIER-PROTEIN) REDUCTASE"/>
    <property type="match status" value="1"/>
</dbReference>
<evidence type="ECO:0000256" key="2">
    <source>
        <dbReference type="RuleBase" id="RU000363"/>
    </source>
</evidence>
<dbReference type="InterPro" id="IPR050259">
    <property type="entry name" value="SDR"/>
</dbReference>
<dbReference type="InterPro" id="IPR036291">
    <property type="entry name" value="NAD(P)-bd_dom_sf"/>
</dbReference>
<evidence type="ECO:0000313" key="4">
    <source>
        <dbReference type="Proteomes" id="UP000003250"/>
    </source>
</evidence>
<keyword evidence="4" id="KW-1185">Reference proteome</keyword>
<dbReference type="Gene3D" id="3.40.50.720">
    <property type="entry name" value="NAD(P)-binding Rossmann-like Domain"/>
    <property type="match status" value="1"/>
</dbReference>
<protein>
    <submittedName>
        <fullName evidence="3">Short-chain dehydrogenase/reductase SDR</fullName>
    </submittedName>
</protein>
<dbReference type="AlphaFoldDB" id="H0HWS9"/>
<dbReference type="OrthoDB" id="9793325at2"/>
<dbReference type="PATRIC" id="fig|1107882.3.peg.4559"/>
<dbReference type="PRINTS" id="PR00081">
    <property type="entry name" value="GDHRDH"/>
</dbReference>
<dbReference type="Proteomes" id="UP000003250">
    <property type="component" value="Unassembled WGS sequence"/>
</dbReference>
<comment type="similarity">
    <text evidence="1 2">Belongs to the short-chain dehydrogenases/reductases (SDR) family.</text>
</comment>
<reference evidence="3 4" key="1">
    <citation type="journal article" date="2012" name="J. Bacteriol.">
        <title>Draft Genome Sequence of Mesorhizobium alhagi CCNWXJ12-2T, a Novel Salt-Resistant Species Isolated from the Desert of Northwestern China.</title>
        <authorList>
            <person name="Zhou M."/>
            <person name="Chen W."/>
            <person name="Chen H."/>
            <person name="Wei G."/>
        </authorList>
    </citation>
    <scope>NUCLEOTIDE SEQUENCE [LARGE SCALE GENOMIC DNA]</scope>
    <source>
        <strain evidence="3 4">CCNWXJ12-2</strain>
    </source>
</reference>
<evidence type="ECO:0000313" key="3">
    <source>
        <dbReference type="EMBL" id="EHK54822.1"/>
    </source>
</evidence>
<dbReference type="PRINTS" id="PR00080">
    <property type="entry name" value="SDRFAMILY"/>
</dbReference>
<dbReference type="PANTHER" id="PTHR42879:SF6">
    <property type="entry name" value="NADPH-DEPENDENT REDUCTASE BACG"/>
    <property type="match status" value="1"/>
</dbReference>
<accession>H0HWS9</accession>
<dbReference type="RefSeq" id="WP_008838268.1">
    <property type="nucleotide sequence ID" value="NZ_AHAM01000189.1"/>
</dbReference>
<dbReference type="SUPFAM" id="SSF51735">
    <property type="entry name" value="NAD(P)-binding Rossmann-fold domains"/>
    <property type="match status" value="1"/>
</dbReference>
<dbReference type="InterPro" id="IPR002347">
    <property type="entry name" value="SDR_fam"/>
</dbReference>
<dbReference type="Pfam" id="PF00106">
    <property type="entry name" value="adh_short"/>
    <property type="match status" value="1"/>
</dbReference>
<dbReference type="EMBL" id="AHAM01000189">
    <property type="protein sequence ID" value="EHK54822.1"/>
    <property type="molecule type" value="Genomic_DNA"/>
</dbReference>
<dbReference type="CDD" id="cd05344">
    <property type="entry name" value="BKR_like_SDR_like"/>
    <property type="match status" value="1"/>
</dbReference>
<proteinExistence type="inferred from homology"/>
<gene>
    <name evidence="3" type="ORF">MAXJ12_23392</name>
</gene>